<accession>A0A511RHK4</accession>
<comment type="caution">
    <text evidence="9">The sequence shown here is derived from an EMBL/GenBank/DDBJ whole genome shotgun (WGS) entry which is preliminary data.</text>
</comment>
<evidence type="ECO:0000313" key="10">
    <source>
        <dbReference type="Proteomes" id="UP000321827"/>
    </source>
</evidence>
<evidence type="ECO:0000259" key="8">
    <source>
        <dbReference type="Pfam" id="PF01694"/>
    </source>
</evidence>
<dbReference type="Gene3D" id="1.20.1540.10">
    <property type="entry name" value="Rhomboid-like"/>
    <property type="match status" value="1"/>
</dbReference>
<keyword evidence="6 7" id="KW-0472">Membrane</keyword>
<dbReference type="GO" id="GO:0016020">
    <property type="term" value="C:membrane"/>
    <property type="evidence" value="ECO:0007669"/>
    <property type="project" value="UniProtKB-SubCell"/>
</dbReference>
<dbReference type="InterPro" id="IPR022764">
    <property type="entry name" value="Peptidase_S54_rhomboid_dom"/>
</dbReference>
<dbReference type="Proteomes" id="UP000321827">
    <property type="component" value="Unassembled WGS sequence"/>
</dbReference>
<dbReference type="GO" id="GO:0006508">
    <property type="term" value="P:proteolysis"/>
    <property type="evidence" value="ECO:0007669"/>
    <property type="project" value="UniProtKB-KW"/>
</dbReference>
<feature type="transmembrane region" description="Helical" evidence="7">
    <location>
        <begin position="69"/>
        <end position="88"/>
    </location>
</feature>
<feature type="transmembrane region" description="Helical" evidence="7">
    <location>
        <begin position="151"/>
        <end position="175"/>
    </location>
</feature>
<feature type="transmembrane region" description="Helical" evidence="7">
    <location>
        <begin position="187"/>
        <end position="207"/>
    </location>
</feature>
<dbReference type="Pfam" id="PF01694">
    <property type="entry name" value="Rhomboid"/>
    <property type="match status" value="1"/>
</dbReference>
<evidence type="ECO:0000256" key="2">
    <source>
        <dbReference type="ARBA" id="ARBA00009045"/>
    </source>
</evidence>
<evidence type="ECO:0000256" key="6">
    <source>
        <dbReference type="ARBA" id="ARBA00023136"/>
    </source>
</evidence>
<feature type="transmembrane region" description="Helical" evidence="7">
    <location>
        <begin position="100"/>
        <end position="118"/>
    </location>
</feature>
<keyword evidence="5 7" id="KW-1133">Transmembrane helix</keyword>
<evidence type="ECO:0000256" key="4">
    <source>
        <dbReference type="ARBA" id="ARBA00022801"/>
    </source>
</evidence>
<dbReference type="FunFam" id="1.20.1540.10:FF:000027">
    <property type="entry name" value="Rhomboid family intramembrane serine protease"/>
    <property type="match status" value="1"/>
</dbReference>
<evidence type="ECO:0000256" key="3">
    <source>
        <dbReference type="ARBA" id="ARBA00022692"/>
    </source>
</evidence>
<name>A0A511RHK4_9DEIN</name>
<gene>
    <name evidence="9" type="ORF">ODE01S_05390</name>
</gene>
<evidence type="ECO:0000313" key="9">
    <source>
        <dbReference type="EMBL" id="GEM89105.1"/>
    </source>
</evidence>
<evidence type="ECO:0000256" key="5">
    <source>
        <dbReference type="ARBA" id="ARBA00022989"/>
    </source>
</evidence>
<reference evidence="9 10" key="1">
    <citation type="submission" date="2019-07" db="EMBL/GenBank/DDBJ databases">
        <title>Whole genome shotgun sequence of Oceanithermus desulfurans NBRC 100063.</title>
        <authorList>
            <person name="Hosoyama A."/>
            <person name="Uohara A."/>
            <person name="Ohji S."/>
            <person name="Ichikawa N."/>
        </authorList>
    </citation>
    <scope>NUCLEOTIDE SEQUENCE [LARGE SCALE GENOMIC DNA]</scope>
    <source>
        <strain evidence="9 10">NBRC 100063</strain>
    </source>
</reference>
<feature type="transmembrane region" description="Helical" evidence="7">
    <location>
        <begin position="15"/>
        <end position="34"/>
    </location>
</feature>
<sequence>MFPLADINRPLRPPVVVKALVALNAAVFLVELLASPAAREAMIYGYGFVPRLFWADPLGEGYRLVTSQFLHGGFSHILGNLWFLWVFGDNVEDRLGRFRFLLFYLLGGALAALAQGVFDPGSTSPMIGASGAISAVLGAYFVLFPRAQILTLVWIILPLTFYLPAAFYLGYWALLQFVYALLGGSNVAFWAHLGGFVWGWAALRYGLFPPAAPPWRRG</sequence>
<dbReference type="PANTHER" id="PTHR43731">
    <property type="entry name" value="RHOMBOID PROTEASE"/>
    <property type="match status" value="1"/>
</dbReference>
<dbReference type="GO" id="GO:0004252">
    <property type="term" value="F:serine-type endopeptidase activity"/>
    <property type="evidence" value="ECO:0007669"/>
    <property type="project" value="InterPro"/>
</dbReference>
<proteinExistence type="inferred from homology"/>
<evidence type="ECO:0000256" key="1">
    <source>
        <dbReference type="ARBA" id="ARBA00004141"/>
    </source>
</evidence>
<dbReference type="EMBL" id="BJXN01000003">
    <property type="protein sequence ID" value="GEM89105.1"/>
    <property type="molecule type" value="Genomic_DNA"/>
</dbReference>
<evidence type="ECO:0000256" key="7">
    <source>
        <dbReference type="SAM" id="Phobius"/>
    </source>
</evidence>
<dbReference type="SUPFAM" id="SSF144091">
    <property type="entry name" value="Rhomboid-like"/>
    <property type="match status" value="1"/>
</dbReference>
<dbReference type="OrthoDB" id="9813074at2"/>
<comment type="subcellular location">
    <subcellularLocation>
        <location evidence="1">Membrane</location>
        <topology evidence="1">Multi-pass membrane protein</topology>
    </subcellularLocation>
</comment>
<dbReference type="AlphaFoldDB" id="A0A511RHK4"/>
<organism evidence="9 10">
    <name type="scientific">Oceanithermus desulfurans NBRC 100063</name>
    <dbReference type="NCBI Taxonomy" id="1227550"/>
    <lineage>
        <taxon>Bacteria</taxon>
        <taxon>Thermotogati</taxon>
        <taxon>Deinococcota</taxon>
        <taxon>Deinococci</taxon>
        <taxon>Thermales</taxon>
        <taxon>Thermaceae</taxon>
        <taxon>Oceanithermus</taxon>
    </lineage>
</organism>
<keyword evidence="9" id="KW-0645">Protease</keyword>
<comment type="similarity">
    <text evidence="2">Belongs to the peptidase S54 family.</text>
</comment>
<feature type="transmembrane region" description="Helical" evidence="7">
    <location>
        <begin position="124"/>
        <end position="144"/>
    </location>
</feature>
<keyword evidence="3 7" id="KW-0812">Transmembrane</keyword>
<protein>
    <submittedName>
        <fullName evidence="9">Rhomboid family intramembrane serine protease</fullName>
    </submittedName>
</protein>
<dbReference type="PANTHER" id="PTHR43731:SF14">
    <property type="entry name" value="PRESENILIN-ASSOCIATED RHOMBOID-LIKE PROTEIN, MITOCHONDRIAL"/>
    <property type="match status" value="1"/>
</dbReference>
<keyword evidence="4" id="KW-0378">Hydrolase</keyword>
<dbReference type="RefSeq" id="WP_147145571.1">
    <property type="nucleotide sequence ID" value="NZ_BJXN01000003.1"/>
</dbReference>
<dbReference type="InterPro" id="IPR050925">
    <property type="entry name" value="Rhomboid_protease_S54"/>
</dbReference>
<dbReference type="InterPro" id="IPR035952">
    <property type="entry name" value="Rhomboid-like_sf"/>
</dbReference>
<feature type="domain" description="Peptidase S54 rhomboid" evidence="8">
    <location>
        <begin position="59"/>
        <end position="202"/>
    </location>
</feature>